<dbReference type="GO" id="GO:0003676">
    <property type="term" value="F:nucleic acid binding"/>
    <property type="evidence" value="ECO:0007669"/>
    <property type="project" value="InterPro"/>
</dbReference>
<comment type="caution">
    <text evidence="1">The sequence shown here is derived from an EMBL/GenBank/DDBJ whole genome shotgun (WGS) entry which is preliminary data.</text>
</comment>
<sequence length="74" mass="8362">MPANLTLLYLPPNSPELSSAEGIWVYLRQNWLANSVLGSYDAIVEAYCMAWNRFLDQPDVVRSVTSRARMTINA</sequence>
<organism evidence="1 2">
    <name type="scientific">Sphingobium yanoikuyae</name>
    <name type="common">Sphingomonas yanoikuyae</name>
    <dbReference type="NCBI Taxonomy" id="13690"/>
    <lineage>
        <taxon>Bacteria</taxon>
        <taxon>Pseudomonadati</taxon>
        <taxon>Pseudomonadota</taxon>
        <taxon>Alphaproteobacteria</taxon>
        <taxon>Sphingomonadales</taxon>
        <taxon>Sphingomonadaceae</taxon>
        <taxon>Sphingobium</taxon>
    </lineage>
</organism>
<dbReference type="Proteomes" id="UP000287401">
    <property type="component" value="Unassembled WGS sequence"/>
</dbReference>
<name>A0A430BF10_SPHYA</name>
<protein>
    <recommendedName>
        <fullName evidence="3">Transposase</fullName>
    </recommendedName>
</protein>
<accession>A0A430BF10</accession>
<dbReference type="AlphaFoldDB" id="A0A430BF10"/>
<evidence type="ECO:0008006" key="3">
    <source>
        <dbReference type="Google" id="ProtNLM"/>
    </source>
</evidence>
<reference evidence="1 2" key="1">
    <citation type="submission" date="2018-07" db="EMBL/GenBank/DDBJ databases">
        <title>Genomic and Epidemiologic Investigation of an Indolent Hospital Outbreak.</title>
        <authorList>
            <person name="Johnson R.C."/>
            <person name="Deming C."/>
            <person name="Conlan S."/>
            <person name="Zellmer C.J."/>
            <person name="Michelin A.V."/>
            <person name="Lee-Lin S."/>
            <person name="Thomas P.J."/>
            <person name="Park M."/>
            <person name="Weingarten R.A."/>
            <person name="Less J."/>
            <person name="Dekker J.P."/>
            <person name="Frank K.M."/>
            <person name="Musser K.A."/>
            <person name="Mcquiston J.R."/>
            <person name="Henderson D.K."/>
            <person name="Lau A.F."/>
            <person name="Palmore T.N."/>
            <person name="Segre J.A."/>
        </authorList>
    </citation>
    <scope>NUCLEOTIDE SEQUENCE [LARGE SCALE GENOMIC DNA]</scope>
    <source>
        <strain evidence="1 2">SK-NIH.Env6_1116</strain>
    </source>
</reference>
<dbReference type="InterPro" id="IPR036397">
    <property type="entry name" value="RNaseH_sf"/>
</dbReference>
<evidence type="ECO:0000313" key="1">
    <source>
        <dbReference type="EMBL" id="RSU47767.1"/>
    </source>
</evidence>
<gene>
    <name evidence="1" type="ORF">DAH51_24620</name>
</gene>
<proteinExistence type="predicted"/>
<dbReference type="Gene3D" id="3.30.420.10">
    <property type="entry name" value="Ribonuclease H-like superfamily/Ribonuclease H"/>
    <property type="match status" value="1"/>
</dbReference>
<dbReference type="EMBL" id="QRAL01000049">
    <property type="protein sequence ID" value="RSU47767.1"/>
    <property type="molecule type" value="Genomic_DNA"/>
</dbReference>
<evidence type="ECO:0000313" key="2">
    <source>
        <dbReference type="Proteomes" id="UP000287401"/>
    </source>
</evidence>